<evidence type="ECO:0000256" key="4">
    <source>
        <dbReference type="ARBA" id="ARBA00038882"/>
    </source>
</evidence>
<dbReference type="InterPro" id="IPR002594">
    <property type="entry name" value="GH12"/>
</dbReference>
<evidence type="ECO:0000256" key="8">
    <source>
        <dbReference type="SAM" id="SignalP"/>
    </source>
</evidence>
<dbReference type="InterPro" id="IPR013320">
    <property type="entry name" value="ConA-like_dom_sf"/>
</dbReference>
<dbReference type="AlphaFoldDB" id="A0A1Q5UKG7"/>
<evidence type="ECO:0000313" key="9">
    <source>
        <dbReference type="EMBL" id="OKP12971.1"/>
    </source>
</evidence>
<dbReference type="OrthoDB" id="4377819at2759"/>
<feature type="chain" id="PRO_5012140649" description="xyloglucan-specific endo-beta-1,4-glucanase" evidence="8">
    <location>
        <begin position="25"/>
        <end position="239"/>
    </location>
</feature>
<feature type="signal peptide" evidence="8">
    <location>
        <begin position="1"/>
        <end position="24"/>
    </location>
</feature>
<evidence type="ECO:0000256" key="1">
    <source>
        <dbReference type="ARBA" id="ARBA00005519"/>
    </source>
</evidence>
<dbReference type="GO" id="GO:0033946">
    <property type="term" value="F:xyloglucan-specific endo-beta-1,4-glucanase activity"/>
    <property type="evidence" value="ECO:0007669"/>
    <property type="project" value="UniProtKB-EC"/>
</dbReference>
<dbReference type="GO" id="GO:0008810">
    <property type="term" value="F:cellulase activity"/>
    <property type="evidence" value="ECO:0007669"/>
    <property type="project" value="InterPro"/>
</dbReference>
<comment type="caution">
    <text evidence="9">The sequence shown here is derived from an EMBL/GenBank/DDBJ whole genome shotgun (WGS) entry which is preliminary data.</text>
</comment>
<keyword evidence="7" id="KW-0624">Polysaccharide degradation</keyword>
<dbReference type="PANTHER" id="PTHR34002">
    <property type="entry name" value="BLR1656 PROTEIN"/>
    <property type="match status" value="1"/>
</dbReference>
<keyword evidence="2 8" id="KW-0732">Signal</keyword>
<evidence type="ECO:0000313" key="10">
    <source>
        <dbReference type="Proteomes" id="UP000186955"/>
    </source>
</evidence>
<comment type="catalytic activity">
    <reaction evidence="3">
        <text>xyloglucan + H2O = xyloglucan oligosaccharides.</text>
        <dbReference type="EC" id="3.2.1.151"/>
    </reaction>
</comment>
<dbReference type="InterPro" id="IPR013319">
    <property type="entry name" value="GH11/12"/>
</dbReference>
<evidence type="ECO:0000256" key="3">
    <source>
        <dbReference type="ARBA" id="ARBA00037012"/>
    </source>
</evidence>
<sequence>MSWVPRFISTSLVLLSGLGRAVYGADSSTYYFKHFSTSGSINPWYNNDNSWGVSAPGGSGFVVMVTGEDWGTWSPVHTLPKKINDLNPSHKTWFSQNAAPAAGHGYDACYDIFIDPSYAPTDRNGKYELMIWVAHQAPNTPLSDHYDANGAAVPWARNVNLGGQAWDVYLYHWPTNGALTMTYVDPTNSGWFSGSLSPFFQHGISSGWYSGDDYLTSVMGGWEFGAGDYTADSWGAVGF</sequence>
<name>A0A1Q5UKG7_9EURO</name>
<dbReference type="EMBL" id="MNBE01000165">
    <property type="protein sequence ID" value="OKP12971.1"/>
    <property type="molecule type" value="Genomic_DNA"/>
</dbReference>
<dbReference type="PANTHER" id="PTHR34002:SF9">
    <property type="entry name" value="XYLOGLUCAN-SPECIFIC ENDO-BETA-1,4-GLUCANASE A"/>
    <property type="match status" value="1"/>
</dbReference>
<evidence type="ECO:0000256" key="6">
    <source>
        <dbReference type="ARBA" id="ARBA00043018"/>
    </source>
</evidence>
<proteinExistence type="inferred from homology"/>
<dbReference type="GO" id="GO:0000272">
    <property type="term" value="P:polysaccharide catabolic process"/>
    <property type="evidence" value="ECO:0007669"/>
    <property type="project" value="UniProtKB-KW"/>
</dbReference>
<dbReference type="Gene3D" id="2.60.120.180">
    <property type="match status" value="1"/>
</dbReference>
<keyword evidence="7" id="KW-0119">Carbohydrate metabolism</keyword>
<protein>
    <recommendedName>
        <fullName evidence="4">xyloglucan-specific endo-beta-1,4-glucanase</fullName>
        <ecNumber evidence="4">3.2.1.151</ecNumber>
    </recommendedName>
    <alternativeName>
        <fullName evidence="5">Xyloglucanase A</fullName>
    </alternativeName>
    <alternativeName>
        <fullName evidence="6">Xyloglucanendohydrolase A</fullName>
    </alternativeName>
</protein>
<dbReference type="SUPFAM" id="SSF49899">
    <property type="entry name" value="Concanavalin A-like lectins/glucanases"/>
    <property type="match status" value="1"/>
</dbReference>
<organism evidence="9 10">
    <name type="scientific">Penicillium subrubescens</name>
    <dbReference type="NCBI Taxonomy" id="1316194"/>
    <lineage>
        <taxon>Eukaryota</taxon>
        <taxon>Fungi</taxon>
        <taxon>Dikarya</taxon>
        <taxon>Ascomycota</taxon>
        <taxon>Pezizomycotina</taxon>
        <taxon>Eurotiomycetes</taxon>
        <taxon>Eurotiomycetidae</taxon>
        <taxon>Eurotiales</taxon>
        <taxon>Aspergillaceae</taxon>
        <taxon>Penicillium</taxon>
    </lineage>
</organism>
<reference evidence="9 10" key="1">
    <citation type="submission" date="2016-10" db="EMBL/GenBank/DDBJ databases">
        <title>Genome sequence of the ascomycete fungus Penicillium subrubescens.</title>
        <authorList>
            <person name="De Vries R.P."/>
            <person name="Peng M."/>
            <person name="Dilokpimol A."/>
            <person name="Hilden K."/>
            <person name="Makela M.R."/>
            <person name="Grigoriev I."/>
            <person name="Riley R."/>
            <person name="Granchi Z."/>
        </authorList>
    </citation>
    <scope>NUCLEOTIDE SEQUENCE [LARGE SCALE GENOMIC DNA]</scope>
    <source>
        <strain evidence="9 10">CBS 132785</strain>
    </source>
</reference>
<gene>
    <name evidence="9" type="ORF">PENSUB_1353</name>
</gene>
<keyword evidence="7" id="KW-0326">Glycosidase</keyword>
<evidence type="ECO:0000256" key="2">
    <source>
        <dbReference type="ARBA" id="ARBA00022729"/>
    </source>
</evidence>
<dbReference type="Pfam" id="PF01670">
    <property type="entry name" value="Glyco_hydro_12"/>
    <property type="match status" value="1"/>
</dbReference>
<dbReference type="Proteomes" id="UP000186955">
    <property type="component" value="Unassembled WGS sequence"/>
</dbReference>
<keyword evidence="10" id="KW-1185">Reference proteome</keyword>
<dbReference type="EC" id="3.2.1.151" evidence="4"/>
<keyword evidence="7" id="KW-0378">Hydrolase</keyword>
<evidence type="ECO:0000256" key="5">
    <source>
        <dbReference type="ARBA" id="ARBA00041304"/>
    </source>
</evidence>
<evidence type="ECO:0000256" key="7">
    <source>
        <dbReference type="RuleBase" id="RU361163"/>
    </source>
</evidence>
<comment type="similarity">
    <text evidence="1 7">Belongs to the glycosyl hydrolase 12 (cellulase H) family.</text>
</comment>
<accession>A0A1Q5UKG7</accession>